<proteinExistence type="predicted"/>
<evidence type="ECO:0000256" key="1">
    <source>
        <dbReference type="SAM" id="Coils"/>
    </source>
</evidence>
<organism evidence="2 3">
    <name type="scientific">Chlamydomonas eustigma</name>
    <dbReference type="NCBI Taxonomy" id="1157962"/>
    <lineage>
        <taxon>Eukaryota</taxon>
        <taxon>Viridiplantae</taxon>
        <taxon>Chlorophyta</taxon>
        <taxon>core chlorophytes</taxon>
        <taxon>Chlorophyceae</taxon>
        <taxon>CS clade</taxon>
        <taxon>Chlamydomonadales</taxon>
        <taxon>Chlamydomonadaceae</taxon>
        <taxon>Chlamydomonas</taxon>
    </lineage>
</organism>
<protein>
    <submittedName>
        <fullName evidence="2">Uncharacterized protein</fullName>
    </submittedName>
</protein>
<accession>A0A250XK64</accession>
<dbReference type="Proteomes" id="UP000232323">
    <property type="component" value="Unassembled WGS sequence"/>
</dbReference>
<keyword evidence="1" id="KW-0175">Coiled coil</keyword>
<reference evidence="2 3" key="1">
    <citation type="submission" date="2017-08" db="EMBL/GenBank/DDBJ databases">
        <title>Acidophilic green algal genome provides insights into adaptation to an acidic environment.</title>
        <authorList>
            <person name="Hirooka S."/>
            <person name="Hirose Y."/>
            <person name="Kanesaki Y."/>
            <person name="Higuchi S."/>
            <person name="Fujiwara T."/>
            <person name="Onuma R."/>
            <person name="Era A."/>
            <person name="Ohbayashi R."/>
            <person name="Uzuka A."/>
            <person name="Nozaki H."/>
            <person name="Yoshikawa H."/>
            <person name="Miyagishima S.Y."/>
        </authorList>
    </citation>
    <scope>NUCLEOTIDE SEQUENCE [LARGE SCALE GENOMIC DNA]</scope>
    <source>
        <strain evidence="2 3">NIES-2499</strain>
    </source>
</reference>
<keyword evidence="3" id="KW-1185">Reference proteome</keyword>
<name>A0A250XK64_9CHLO</name>
<feature type="coiled-coil region" evidence="1">
    <location>
        <begin position="83"/>
        <end position="110"/>
    </location>
</feature>
<gene>
    <name evidence="2" type="ORF">CEUSTIGMA_g10848.t1</name>
</gene>
<sequence>MPKILATDCKVNAKVLTARPVVSTSVVTRRHLLGSAVWVGTIGVVNDEATASNKDDVIARKERLAKKKESVVKVAGPEEDKNISRTTSLLSSKERRLQALREKAERIRNGEDPTF</sequence>
<dbReference type="AlphaFoldDB" id="A0A250XK64"/>
<dbReference type="EMBL" id="BEGY01000098">
    <property type="protein sequence ID" value="GAX83423.1"/>
    <property type="molecule type" value="Genomic_DNA"/>
</dbReference>
<comment type="caution">
    <text evidence="2">The sequence shown here is derived from an EMBL/GenBank/DDBJ whole genome shotgun (WGS) entry which is preliminary data.</text>
</comment>
<evidence type="ECO:0000313" key="3">
    <source>
        <dbReference type="Proteomes" id="UP000232323"/>
    </source>
</evidence>
<evidence type="ECO:0000313" key="2">
    <source>
        <dbReference type="EMBL" id="GAX83423.1"/>
    </source>
</evidence>